<gene>
    <name evidence="3" type="ORF">LSALG_LOCUS42796</name>
</gene>
<evidence type="ECO:0000256" key="1">
    <source>
        <dbReference type="SAM" id="MobiDB-lite"/>
    </source>
</evidence>
<name>A0AA36A4R0_LACSI</name>
<evidence type="ECO:0000313" key="3">
    <source>
        <dbReference type="EMBL" id="CAI9304418.1"/>
    </source>
</evidence>
<dbReference type="EMBL" id="OX465085">
    <property type="protein sequence ID" value="CAI9304418.1"/>
    <property type="molecule type" value="Genomic_DNA"/>
</dbReference>
<organism evidence="3 4">
    <name type="scientific">Lactuca saligna</name>
    <name type="common">Willowleaf lettuce</name>
    <dbReference type="NCBI Taxonomy" id="75948"/>
    <lineage>
        <taxon>Eukaryota</taxon>
        <taxon>Viridiplantae</taxon>
        <taxon>Streptophyta</taxon>
        <taxon>Embryophyta</taxon>
        <taxon>Tracheophyta</taxon>
        <taxon>Spermatophyta</taxon>
        <taxon>Magnoliopsida</taxon>
        <taxon>eudicotyledons</taxon>
        <taxon>Gunneridae</taxon>
        <taxon>Pentapetalae</taxon>
        <taxon>asterids</taxon>
        <taxon>campanulids</taxon>
        <taxon>Asterales</taxon>
        <taxon>Asteraceae</taxon>
        <taxon>Cichorioideae</taxon>
        <taxon>Cichorieae</taxon>
        <taxon>Lactucinae</taxon>
        <taxon>Lactuca</taxon>
    </lineage>
</organism>
<dbReference type="AlphaFoldDB" id="A0AA36A4R0"/>
<accession>A0AA36A4R0</accession>
<feature type="compositionally biased region" description="Basic and acidic residues" evidence="1">
    <location>
        <begin position="32"/>
        <end position="41"/>
    </location>
</feature>
<proteinExistence type="predicted"/>
<evidence type="ECO:0000256" key="2">
    <source>
        <dbReference type="SAM" id="SignalP"/>
    </source>
</evidence>
<protein>
    <submittedName>
        <fullName evidence="3">Uncharacterized protein</fullName>
    </submittedName>
</protein>
<feature type="signal peptide" evidence="2">
    <location>
        <begin position="1"/>
        <end position="28"/>
    </location>
</feature>
<keyword evidence="2" id="KW-0732">Signal</keyword>
<feature type="chain" id="PRO_5041398663" evidence="2">
    <location>
        <begin position="29"/>
        <end position="109"/>
    </location>
</feature>
<sequence length="109" mass="12699">MTEISRRIFLRFLLIFFSIFLQFLPGFSDDSDSQKDTKDNDADASSRSLKKMMNLSSNLVFVTDGDVNGGGDFSSTHNRKWSNFTHYYEKALNLLIRFCIMYIHMTTIY</sequence>
<reference evidence="3" key="1">
    <citation type="submission" date="2023-04" db="EMBL/GenBank/DDBJ databases">
        <authorList>
            <person name="Vijverberg K."/>
            <person name="Xiong W."/>
            <person name="Schranz E."/>
        </authorList>
    </citation>
    <scope>NUCLEOTIDE SEQUENCE</scope>
</reference>
<dbReference type="Proteomes" id="UP001177003">
    <property type="component" value="Chromosome 9"/>
</dbReference>
<keyword evidence="4" id="KW-1185">Reference proteome</keyword>
<feature type="region of interest" description="Disordered" evidence="1">
    <location>
        <begin position="27"/>
        <end position="48"/>
    </location>
</feature>
<evidence type="ECO:0000313" key="4">
    <source>
        <dbReference type="Proteomes" id="UP001177003"/>
    </source>
</evidence>